<comment type="caution">
    <text evidence="12">The sequence shown here is derived from an EMBL/GenBank/DDBJ whole genome shotgun (WGS) entry which is preliminary data.</text>
</comment>
<comment type="catalytic activity">
    <reaction evidence="10">
        <text>N-terminal L-alanyl-L-prolyl-L-lysyl-[protein] + 3 S-adenosyl-L-methionine = N-terminal N,N,N-trimethyl-L-alanyl-L-prolyl-L-lysyl-[protein] + 3 S-adenosyl-L-homocysteine + 3 H(+)</text>
        <dbReference type="Rhea" id="RHEA:54712"/>
        <dbReference type="Rhea" id="RHEA-COMP:13785"/>
        <dbReference type="Rhea" id="RHEA-COMP:13971"/>
        <dbReference type="ChEBI" id="CHEBI:15378"/>
        <dbReference type="ChEBI" id="CHEBI:57856"/>
        <dbReference type="ChEBI" id="CHEBI:59789"/>
        <dbReference type="ChEBI" id="CHEBI:138057"/>
        <dbReference type="ChEBI" id="CHEBI:138315"/>
        <dbReference type="EC" id="2.1.1.244"/>
    </reaction>
</comment>
<evidence type="ECO:0000313" key="12">
    <source>
        <dbReference type="EMBL" id="KAK3685222.1"/>
    </source>
</evidence>
<evidence type="ECO:0000256" key="8">
    <source>
        <dbReference type="ARBA" id="ARBA00047306"/>
    </source>
</evidence>
<gene>
    <name evidence="12" type="ORF">B0T22DRAFT_465171</name>
</gene>
<evidence type="ECO:0000256" key="7">
    <source>
        <dbReference type="ARBA" id="ARBA00043129"/>
    </source>
</evidence>
<dbReference type="GO" id="GO:0032259">
    <property type="term" value="P:methylation"/>
    <property type="evidence" value="ECO:0007669"/>
    <property type="project" value="UniProtKB-KW"/>
</dbReference>
<dbReference type="GO" id="GO:0071885">
    <property type="term" value="F:N-terminal protein N-methyltransferase activity"/>
    <property type="evidence" value="ECO:0007669"/>
    <property type="project" value="UniProtKB-EC"/>
</dbReference>
<reference evidence="12" key="2">
    <citation type="submission" date="2023-06" db="EMBL/GenBank/DDBJ databases">
        <authorList>
            <consortium name="Lawrence Berkeley National Laboratory"/>
            <person name="Haridas S."/>
            <person name="Hensen N."/>
            <person name="Bonometti L."/>
            <person name="Westerberg I."/>
            <person name="Brannstrom I.O."/>
            <person name="Guillou S."/>
            <person name="Cros-Aarteil S."/>
            <person name="Calhoun S."/>
            <person name="Kuo A."/>
            <person name="Mondo S."/>
            <person name="Pangilinan J."/>
            <person name="Riley R."/>
            <person name="Labutti K."/>
            <person name="Andreopoulos B."/>
            <person name="Lipzen A."/>
            <person name="Chen C."/>
            <person name="Yanf M."/>
            <person name="Daum C."/>
            <person name="Ng V."/>
            <person name="Clum A."/>
            <person name="Steindorff A."/>
            <person name="Ohm R."/>
            <person name="Martin F."/>
            <person name="Silar P."/>
            <person name="Natvig D."/>
            <person name="Lalanne C."/>
            <person name="Gautier V."/>
            <person name="Ament-Velasquez S.L."/>
            <person name="Kruys A."/>
            <person name="Hutchinson M.I."/>
            <person name="Powell A.J."/>
            <person name="Barry K."/>
            <person name="Miller A.N."/>
            <person name="Grigoriev I.V."/>
            <person name="Debuchy R."/>
            <person name="Gladieux P."/>
            <person name="Thoren M.H."/>
            <person name="Johannesson H."/>
        </authorList>
    </citation>
    <scope>NUCLEOTIDE SEQUENCE</scope>
    <source>
        <strain evidence="12">CBS 314.62</strain>
    </source>
</reference>
<dbReference type="PANTHER" id="PTHR12753:SF0">
    <property type="entry name" value="ALPHA N-TERMINAL PROTEIN METHYLTRANSFERASE 1"/>
    <property type="match status" value="1"/>
</dbReference>
<evidence type="ECO:0000256" key="4">
    <source>
        <dbReference type="ARBA" id="ARBA00022691"/>
    </source>
</evidence>
<dbReference type="AlphaFoldDB" id="A0AAE0X4V6"/>
<feature type="binding site" evidence="11">
    <location>
        <position position="145"/>
    </location>
    <ligand>
        <name>S-adenosyl-L-methionine</name>
        <dbReference type="ChEBI" id="CHEBI:59789"/>
    </ligand>
</feature>
<sequence>MASPSDTSDADFSSLNPAAADAAINNADGKKYWEGINADVDGMLGGFAHITKVDLQGSRNFLAKFGIGTRSGLRVVSSALEGGAGIGRVTEGLLLDVAENVDVVEPIAKFTAALQGKKGVRQIFNLGLEEWQPAEGAQYDLIWNQWCVGHLTDDQLVAYLGRCKSVLNPGGVIVIKENNSTTGDDIFDPEDSSVTRGDDKFRALFKQAGLRLVKAEIQRGLQTPGGVKLFTVRMYALKPVDGYNHNNSGISMP</sequence>
<dbReference type="EC" id="2.1.1.244" evidence="5"/>
<keyword evidence="3" id="KW-0808">Transferase</keyword>
<dbReference type="CDD" id="cd02440">
    <property type="entry name" value="AdoMet_MTases"/>
    <property type="match status" value="1"/>
</dbReference>
<reference evidence="12" key="1">
    <citation type="journal article" date="2023" name="Mol. Phylogenet. Evol.">
        <title>Genome-scale phylogeny and comparative genomics of the fungal order Sordariales.</title>
        <authorList>
            <person name="Hensen N."/>
            <person name="Bonometti L."/>
            <person name="Westerberg I."/>
            <person name="Brannstrom I.O."/>
            <person name="Guillou S."/>
            <person name="Cros-Aarteil S."/>
            <person name="Calhoun S."/>
            <person name="Haridas S."/>
            <person name="Kuo A."/>
            <person name="Mondo S."/>
            <person name="Pangilinan J."/>
            <person name="Riley R."/>
            <person name="LaButti K."/>
            <person name="Andreopoulos B."/>
            <person name="Lipzen A."/>
            <person name="Chen C."/>
            <person name="Yan M."/>
            <person name="Daum C."/>
            <person name="Ng V."/>
            <person name="Clum A."/>
            <person name="Steindorff A."/>
            <person name="Ohm R.A."/>
            <person name="Martin F."/>
            <person name="Silar P."/>
            <person name="Natvig D.O."/>
            <person name="Lalanne C."/>
            <person name="Gautier V."/>
            <person name="Ament-Velasquez S.L."/>
            <person name="Kruys A."/>
            <person name="Hutchinson M.I."/>
            <person name="Powell A.J."/>
            <person name="Barry K."/>
            <person name="Miller A.N."/>
            <person name="Grigoriev I.V."/>
            <person name="Debuchy R."/>
            <person name="Gladieux P."/>
            <person name="Hiltunen Thoren M."/>
            <person name="Johannesson H."/>
        </authorList>
    </citation>
    <scope>NUCLEOTIDE SEQUENCE</scope>
    <source>
        <strain evidence="12">CBS 314.62</strain>
    </source>
</reference>
<dbReference type="Proteomes" id="UP001270362">
    <property type="component" value="Unassembled WGS sequence"/>
</dbReference>
<evidence type="ECO:0000256" key="6">
    <source>
        <dbReference type="ARBA" id="ARBA00039449"/>
    </source>
</evidence>
<evidence type="ECO:0000256" key="5">
    <source>
        <dbReference type="ARBA" id="ARBA00039112"/>
    </source>
</evidence>
<evidence type="ECO:0000313" key="13">
    <source>
        <dbReference type="Proteomes" id="UP001270362"/>
    </source>
</evidence>
<evidence type="ECO:0000256" key="3">
    <source>
        <dbReference type="ARBA" id="ARBA00022679"/>
    </source>
</evidence>
<dbReference type="Gene3D" id="3.40.50.150">
    <property type="entry name" value="Vaccinia Virus protein VP39"/>
    <property type="match status" value="1"/>
</dbReference>
<dbReference type="GO" id="GO:0005737">
    <property type="term" value="C:cytoplasm"/>
    <property type="evidence" value="ECO:0007669"/>
    <property type="project" value="TreeGrafter"/>
</dbReference>
<dbReference type="PANTHER" id="PTHR12753">
    <property type="entry name" value="AD-003 - RELATED"/>
    <property type="match status" value="1"/>
</dbReference>
<evidence type="ECO:0000256" key="2">
    <source>
        <dbReference type="ARBA" id="ARBA00022603"/>
    </source>
</evidence>
<evidence type="ECO:0000256" key="10">
    <source>
        <dbReference type="ARBA" id="ARBA00048167"/>
    </source>
</evidence>
<dbReference type="Pfam" id="PF05891">
    <property type="entry name" value="Methyltransf_PK"/>
    <property type="match status" value="1"/>
</dbReference>
<accession>A0AAE0X4V6</accession>
<comment type="catalytic activity">
    <reaction evidence="9">
        <text>N-terminal L-prolyl-L-prolyl-L-lysyl-[protein] + 2 S-adenosyl-L-methionine = N-terminal N,N-dimethyl-L-prolyl-L-prolyl-L-lysyl-[protein] + 2 S-adenosyl-L-homocysteine + 2 H(+)</text>
        <dbReference type="Rhea" id="RHEA:54736"/>
        <dbReference type="Rhea" id="RHEA-COMP:13787"/>
        <dbReference type="Rhea" id="RHEA-COMP:13974"/>
        <dbReference type="ChEBI" id="CHEBI:15378"/>
        <dbReference type="ChEBI" id="CHEBI:57856"/>
        <dbReference type="ChEBI" id="CHEBI:59789"/>
        <dbReference type="ChEBI" id="CHEBI:138059"/>
        <dbReference type="ChEBI" id="CHEBI:138318"/>
        <dbReference type="EC" id="2.1.1.244"/>
    </reaction>
</comment>
<dbReference type="EMBL" id="JAULSO010000003">
    <property type="protein sequence ID" value="KAK3685222.1"/>
    <property type="molecule type" value="Genomic_DNA"/>
</dbReference>
<organism evidence="12 13">
    <name type="scientific">Podospora appendiculata</name>
    <dbReference type="NCBI Taxonomy" id="314037"/>
    <lineage>
        <taxon>Eukaryota</taxon>
        <taxon>Fungi</taxon>
        <taxon>Dikarya</taxon>
        <taxon>Ascomycota</taxon>
        <taxon>Pezizomycotina</taxon>
        <taxon>Sordariomycetes</taxon>
        <taxon>Sordariomycetidae</taxon>
        <taxon>Sordariales</taxon>
        <taxon>Podosporaceae</taxon>
        <taxon>Podospora</taxon>
    </lineage>
</organism>
<dbReference type="SUPFAM" id="SSF53335">
    <property type="entry name" value="S-adenosyl-L-methionine-dependent methyltransferases"/>
    <property type="match status" value="1"/>
</dbReference>
<dbReference type="PIRSF" id="PIRSF016958">
    <property type="entry name" value="DUF858_MeTrfase_lik"/>
    <property type="match status" value="1"/>
</dbReference>
<comment type="catalytic activity">
    <reaction evidence="8">
        <text>N-terminal L-seryl-L-prolyl-L-lysyl-[protein] + 3 S-adenosyl-L-methionine = N-terminal N,N,N-trimethyl-L-seryl-L-prolyl-L-lysyl-[protein] + 3 S-adenosyl-L-homocysteine + 3 H(+)</text>
        <dbReference type="Rhea" id="RHEA:54724"/>
        <dbReference type="Rhea" id="RHEA-COMP:13789"/>
        <dbReference type="Rhea" id="RHEA-COMP:13973"/>
        <dbReference type="ChEBI" id="CHEBI:15378"/>
        <dbReference type="ChEBI" id="CHEBI:57856"/>
        <dbReference type="ChEBI" id="CHEBI:59789"/>
        <dbReference type="ChEBI" id="CHEBI:138061"/>
        <dbReference type="ChEBI" id="CHEBI:138317"/>
        <dbReference type="EC" id="2.1.1.244"/>
    </reaction>
</comment>
<feature type="binding site" evidence="11">
    <location>
        <position position="88"/>
    </location>
    <ligand>
        <name>S-adenosyl-L-methionine</name>
        <dbReference type="ChEBI" id="CHEBI:59789"/>
    </ligand>
</feature>
<dbReference type="InterPro" id="IPR029063">
    <property type="entry name" value="SAM-dependent_MTases_sf"/>
</dbReference>
<comment type="similarity">
    <text evidence="1">Belongs to the methyltransferase superfamily. NTM1 family.</text>
</comment>
<feature type="binding site" evidence="11">
    <location>
        <position position="83"/>
    </location>
    <ligand>
        <name>S-adenosyl-L-methionine</name>
        <dbReference type="ChEBI" id="CHEBI:59789"/>
    </ligand>
</feature>
<keyword evidence="4 11" id="KW-0949">S-adenosyl-L-methionine</keyword>
<dbReference type="InterPro" id="IPR008576">
    <property type="entry name" value="MeTrfase_NTM1"/>
</dbReference>
<name>A0AAE0X4V6_9PEZI</name>
<proteinExistence type="inferred from homology"/>
<evidence type="ECO:0000256" key="9">
    <source>
        <dbReference type="ARBA" id="ARBA00047885"/>
    </source>
</evidence>
<keyword evidence="2 12" id="KW-0489">Methyltransferase</keyword>
<protein>
    <recommendedName>
        <fullName evidence="6">Alpha N-terminal protein methyltransferase 1</fullName>
        <ecNumber evidence="5">2.1.1.244</ecNumber>
    </recommendedName>
    <alternativeName>
        <fullName evidence="7">X-Pro-Lys N-terminal protein methyltransferase 1</fullName>
    </alternativeName>
</protein>
<evidence type="ECO:0000256" key="11">
    <source>
        <dbReference type="PIRSR" id="PIRSR016958-1"/>
    </source>
</evidence>
<evidence type="ECO:0000256" key="1">
    <source>
        <dbReference type="ARBA" id="ARBA00009059"/>
    </source>
</evidence>
<keyword evidence="13" id="KW-1185">Reference proteome</keyword>